<name>B2JTX3_PARP8</name>
<keyword evidence="1" id="KW-1133">Transmembrane helix</keyword>
<evidence type="ECO:0000256" key="1">
    <source>
        <dbReference type="SAM" id="Phobius"/>
    </source>
</evidence>
<feature type="domain" description="Toxin VasX N-terminal region" evidence="2">
    <location>
        <begin position="21"/>
        <end position="182"/>
    </location>
</feature>
<dbReference type="EMBL" id="CP001045">
    <property type="protein sequence ID" value="ACC76026.1"/>
    <property type="molecule type" value="Genomic_DNA"/>
</dbReference>
<dbReference type="OrthoDB" id="8664525at2"/>
<reference evidence="4" key="1">
    <citation type="journal article" date="2014" name="Stand. Genomic Sci.">
        <title>Complete genome sequence of Burkholderia phymatum STM815(T), a broad host range and efficient nitrogen-fixing symbiont of Mimosa species.</title>
        <authorList>
            <person name="Moulin L."/>
            <person name="Klonowska A."/>
            <person name="Caroline B."/>
            <person name="Booth K."/>
            <person name="Vriezen J.A."/>
            <person name="Melkonian R."/>
            <person name="James E.K."/>
            <person name="Young J.P."/>
            <person name="Bena G."/>
            <person name="Hauser L."/>
            <person name="Land M."/>
            <person name="Kyrpides N."/>
            <person name="Bruce D."/>
            <person name="Chain P."/>
            <person name="Copeland A."/>
            <person name="Pitluck S."/>
            <person name="Woyke T."/>
            <person name="Lizotte-Waniewski M."/>
            <person name="Bristow J."/>
            <person name="Riley M."/>
        </authorList>
    </citation>
    <scope>NUCLEOTIDE SEQUENCE [LARGE SCALE GENOMIC DNA]</scope>
    <source>
        <strain evidence="4">DSM 17167 / CIP 108236 / LMG 21445 / STM815</strain>
        <plasmid evidence="4">Plasmid pBPHY01</plasmid>
    </source>
</reference>
<evidence type="ECO:0000259" key="2">
    <source>
        <dbReference type="Pfam" id="PF20249"/>
    </source>
</evidence>
<gene>
    <name evidence="3" type="ordered locus">Bphy_7020</name>
</gene>
<protein>
    <recommendedName>
        <fullName evidence="2">Toxin VasX N-terminal region domain-containing protein</fullName>
    </recommendedName>
</protein>
<evidence type="ECO:0000313" key="3">
    <source>
        <dbReference type="EMBL" id="ACC76026.1"/>
    </source>
</evidence>
<evidence type="ECO:0000313" key="4">
    <source>
        <dbReference type="Proteomes" id="UP000001192"/>
    </source>
</evidence>
<dbReference type="CDD" id="cd20707">
    <property type="entry name" value="MIX_III"/>
    <property type="match status" value="1"/>
</dbReference>
<dbReference type="KEGG" id="bph:Bphy_7020"/>
<keyword evidence="1" id="KW-0472">Membrane</keyword>
<keyword evidence="3" id="KW-0614">Plasmid</keyword>
<dbReference type="AlphaFoldDB" id="B2JTX3"/>
<geneLocation type="plasmid" evidence="3 4">
    <name>pBPHY01</name>
</geneLocation>
<dbReference type="NCBIfam" id="NF041559">
    <property type="entry name" value="BTH_I2691_fam"/>
    <property type="match status" value="1"/>
</dbReference>
<proteinExistence type="predicted"/>
<keyword evidence="1" id="KW-0812">Transmembrane</keyword>
<dbReference type="InterPro" id="IPR048126">
    <property type="entry name" value="Toxin_VasX"/>
</dbReference>
<keyword evidence="4" id="KW-1185">Reference proteome</keyword>
<accession>B2JTX3</accession>
<feature type="transmembrane region" description="Helical" evidence="1">
    <location>
        <begin position="778"/>
        <end position="811"/>
    </location>
</feature>
<dbReference type="Proteomes" id="UP000001192">
    <property type="component" value="Plasmid pBPHY01"/>
</dbReference>
<dbReference type="RefSeq" id="WP_012406182.1">
    <property type="nucleotide sequence ID" value="NC_010625.1"/>
</dbReference>
<sequence length="856" mass="93253">MSASTPAFNPLAQSMATAQKCDFCEKSGLAILPVRPAVMHPNSGAPQLPAALQPVDGEGGKALTVPGQTAQYTGRVLRSGYLYLYDERGFWEKYWITDYGYFMKVPVGVPLNPAFTVGREPCDKTGHKEIAACITVKDPAHAKRIWVAFSDVEWTPRVLKLHQDESYRKRHMRGFDVNAWMGSHHAPHAQTLDSVSSVVAEYAPKSKVETFAFSPYMFRSRASTLDALLGAAKTLGPGPGALLVLNDPVAAATEIAARLSELPHKFMSKDDRVRKLNASTAILGMQQVLSEKAEETTVSASDQLDMDNEWMDDGTGGVMRNPWPQKLPELTNRDLTTASSDSWKKYLKDYDEKSRDGWQRQFQTDFDTYTKQTLIPLAEAHVAWMKSGQLANHLDCAYDDASVEVGLVYVRILTMCMQGSQQYKPCADLYYKWISGSYSEEENLLLRAIVLNQKKLRDQIKEDIKPAITWTTIGWDNLCAGFVGLADTALEKSADVLTDFLVAAGGSITKLLQEAVEGPVRHGLVAVGMASQRPVVPVELTGAYRTFRGSLIRQLIKASGIKGLGENAMQREVAQALRRLGIHGEPMSSVVPVRLMVMIDGETLKGMPKGLSKAEQAKWVASSLRTAEDIEALNLSAWRERINVDIPTSAGNAAAKAAKAFPVIGNLIAGYVQVATARSIFQSAKTTTGLAGVENWSRLLGSASLISSTAADSVKRMMEALAHSKLVAGRAAYLEEFAARLAPWAKGFGIAGALIGAVWDGIEAYQAFEKGDENLFRAYFFSALAGVGIAAAIYFGSILLAIAAAVLYLFAQYRIAALGDDKLDTWLQRCIWGTDTANRYSSSGIEMTEFGSAAGF</sequence>
<dbReference type="HOGENOM" id="CLU_013652_0_0_4"/>
<organism evidence="3 4">
    <name type="scientific">Paraburkholderia phymatum (strain DSM 17167 / CIP 108236 / LMG 21445 / STM815)</name>
    <name type="common">Burkholderia phymatum</name>
    <dbReference type="NCBI Taxonomy" id="391038"/>
    <lineage>
        <taxon>Bacteria</taxon>
        <taxon>Pseudomonadati</taxon>
        <taxon>Pseudomonadota</taxon>
        <taxon>Betaproteobacteria</taxon>
        <taxon>Burkholderiales</taxon>
        <taxon>Burkholderiaceae</taxon>
        <taxon>Paraburkholderia</taxon>
    </lineage>
</organism>
<dbReference type="InterPro" id="IPR046864">
    <property type="entry name" value="VasX_N"/>
</dbReference>
<dbReference type="Pfam" id="PF20249">
    <property type="entry name" value="VasX_N"/>
    <property type="match status" value="1"/>
</dbReference>